<feature type="domain" description="SANT" evidence="5">
    <location>
        <begin position="11"/>
        <end position="66"/>
    </location>
</feature>
<keyword evidence="7" id="KW-1185">Reference proteome</keyword>
<dbReference type="PaxDb" id="2711-XP_006466807.1"/>
<dbReference type="AlphaFoldDB" id="A0A067GW91"/>
<dbReference type="Proteomes" id="UP000027120">
    <property type="component" value="Unassembled WGS sequence"/>
</dbReference>
<reference evidence="6 7" key="1">
    <citation type="submission" date="2014-04" db="EMBL/GenBank/DDBJ databases">
        <authorList>
            <consortium name="International Citrus Genome Consortium"/>
            <person name="Gmitter F."/>
            <person name="Chen C."/>
            <person name="Farmerie W."/>
            <person name="Harkins T."/>
            <person name="Desany B."/>
            <person name="Mohiuddin M."/>
            <person name="Kodira C."/>
            <person name="Borodovsky M."/>
            <person name="Lomsadze A."/>
            <person name="Burns P."/>
            <person name="Jenkins J."/>
            <person name="Prochnik S."/>
            <person name="Shu S."/>
            <person name="Chapman J."/>
            <person name="Pitluck S."/>
            <person name="Schmutz J."/>
            <person name="Rokhsar D."/>
        </authorList>
    </citation>
    <scope>NUCLEOTIDE SEQUENCE</scope>
</reference>
<dbReference type="PANTHER" id="PTHR43952:SF25">
    <property type="entry name" value="MYB FAMILY TRANSCRIPTION FACTOR"/>
    <property type="match status" value="1"/>
</dbReference>
<dbReference type="InterPro" id="IPR001005">
    <property type="entry name" value="SANT/Myb"/>
</dbReference>
<dbReference type="CDD" id="cd00167">
    <property type="entry name" value="SANT"/>
    <property type="match status" value="1"/>
</dbReference>
<dbReference type="InterPro" id="IPR017884">
    <property type="entry name" value="SANT_dom"/>
</dbReference>
<dbReference type="eggNOG" id="KOG0724">
    <property type="taxonomic scope" value="Eukaryota"/>
</dbReference>
<dbReference type="STRING" id="2711.A0A067GW91"/>
<name>A0A067GW91_CITSI</name>
<organism evidence="6 7">
    <name type="scientific">Citrus sinensis</name>
    <name type="common">Sweet orange</name>
    <name type="synonym">Citrus aurantium var. sinensis</name>
    <dbReference type="NCBI Taxonomy" id="2711"/>
    <lineage>
        <taxon>Eukaryota</taxon>
        <taxon>Viridiplantae</taxon>
        <taxon>Streptophyta</taxon>
        <taxon>Embryophyta</taxon>
        <taxon>Tracheophyta</taxon>
        <taxon>Spermatophyta</taxon>
        <taxon>Magnoliopsida</taxon>
        <taxon>eudicotyledons</taxon>
        <taxon>Gunneridae</taxon>
        <taxon>Pentapetalae</taxon>
        <taxon>rosids</taxon>
        <taxon>malvids</taxon>
        <taxon>Sapindales</taxon>
        <taxon>Rutaceae</taxon>
        <taxon>Aurantioideae</taxon>
        <taxon>Citrus</taxon>
    </lineage>
</organism>
<gene>
    <name evidence="6" type="ORF">CISIN_1g034697mg</name>
</gene>
<dbReference type="SMR" id="A0A067GW91"/>
<dbReference type="PROSITE" id="PS51293">
    <property type="entry name" value="SANT"/>
    <property type="match status" value="1"/>
</dbReference>
<dbReference type="GO" id="GO:0003700">
    <property type="term" value="F:DNA-binding transcription factor activity"/>
    <property type="evidence" value="ECO:0007669"/>
    <property type="project" value="InterPro"/>
</dbReference>
<evidence type="ECO:0000259" key="5">
    <source>
        <dbReference type="PROSITE" id="PS51293"/>
    </source>
</evidence>
<evidence type="ECO:0000256" key="4">
    <source>
        <dbReference type="ARBA" id="ARBA00023242"/>
    </source>
</evidence>
<dbReference type="EMBL" id="KK784878">
    <property type="protein sequence ID" value="KDO79581.1"/>
    <property type="molecule type" value="Genomic_DNA"/>
</dbReference>
<comment type="subcellular location">
    <subcellularLocation>
        <location evidence="1">Nucleus</location>
    </subcellularLocation>
</comment>
<dbReference type="SUPFAM" id="SSF46689">
    <property type="entry name" value="Homeodomain-like"/>
    <property type="match status" value="1"/>
</dbReference>
<evidence type="ECO:0000256" key="1">
    <source>
        <dbReference type="ARBA" id="ARBA00004123"/>
    </source>
</evidence>
<dbReference type="GO" id="GO:0005634">
    <property type="term" value="C:nucleus"/>
    <property type="evidence" value="ECO:0007669"/>
    <property type="project" value="UniProtKB-SubCell"/>
</dbReference>
<evidence type="ECO:0000313" key="7">
    <source>
        <dbReference type="Proteomes" id="UP000027120"/>
    </source>
</evidence>
<dbReference type="FunFam" id="1.10.10.60:FF:000154">
    <property type="entry name" value="Transcription factor SRM1"/>
    <property type="match status" value="1"/>
</dbReference>
<evidence type="ECO:0000256" key="3">
    <source>
        <dbReference type="ARBA" id="ARBA00023163"/>
    </source>
</evidence>
<keyword evidence="2" id="KW-0805">Transcription regulation</keyword>
<dbReference type="OrthoDB" id="118550at2759"/>
<evidence type="ECO:0000256" key="2">
    <source>
        <dbReference type="ARBA" id="ARBA00023015"/>
    </source>
</evidence>
<dbReference type="Gene3D" id="1.10.10.60">
    <property type="entry name" value="Homeodomain-like"/>
    <property type="match status" value="1"/>
</dbReference>
<sequence length="86" mass="9645">MASNTMTSSRSSGSSWTVKQNKQFETALAFYDKDTPDRWDNVAKAVSGKTVEDVKKHYELLVKDINDIEAGRYPHPNYRSTTGTGN</sequence>
<accession>A0A067GW91</accession>
<dbReference type="SMART" id="SM00717">
    <property type="entry name" value="SANT"/>
    <property type="match status" value="1"/>
</dbReference>
<dbReference type="InterPro" id="IPR009057">
    <property type="entry name" value="Homeodomain-like_sf"/>
</dbReference>
<evidence type="ECO:0000313" key="6">
    <source>
        <dbReference type="EMBL" id="KDO79581.1"/>
    </source>
</evidence>
<keyword evidence="4" id="KW-0539">Nucleus</keyword>
<dbReference type="InterPro" id="IPR044636">
    <property type="entry name" value="RADIALIS-like"/>
</dbReference>
<dbReference type="Pfam" id="PF23082">
    <property type="entry name" value="Myb_DNA-binding_2"/>
    <property type="match status" value="1"/>
</dbReference>
<proteinExistence type="predicted"/>
<protein>
    <recommendedName>
        <fullName evidence="5">SANT domain-containing protein</fullName>
    </recommendedName>
</protein>
<dbReference type="KEGG" id="cit:102630994"/>
<keyword evidence="3" id="KW-0804">Transcription</keyword>
<dbReference type="PANTHER" id="PTHR43952">
    <property type="entry name" value="MYB FAMILY TRANSCRIPTION FACTOR-RELATED"/>
    <property type="match status" value="1"/>
</dbReference>